<organism evidence="1">
    <name type="scientific">Solanum chacoense</name>
    <name type="common">Chaco potato</name>
    <dbReference type="NCBI Taxonomy" id="4108"/>
    <lineage>
        <taxon>Eukaryota</taxon>
        <taxon>Viridiplantae</taxon>
        <taxon>Streptophyta</taxon>
        <taxon>Embryophyta</taxon>
        <taxon>Tracheophyta</taxon>
        <taxon>Spermatophyta</taxon>
        <taxon>Magnoliopsida</taxon>
        <taxon>eudicotyledons</taxon>
        <taxon>Gunneridae</taxon>
        <taxon>Pentapetalae</taxon>
        <taxon>asterids</taxon>
        <taxon>lamiids</taxon>
        <taxon>Solanales</taxon>
        <taxon>Solanaceae</taxon>
        <taxon>Solanoideae</taxon>
        <taxon>Solaneae</taxon>
        <taxon>Solanum</taxon>
    </lineage>
</organism>
<accession>A0A0V0IHC4</accession>
<dbReference type="EMBL" id="GEDG01006416">
    <property type="protein sequence ID" value="JAP32062.1"/>
    <property type="molecule type" value="Transcribed_RNA"/>
</dbReference>
<dbReference type="AlphaFoldDB" id="A0A0V0IHC4"/>
<protein>
    <submittedName>
        <fullName evidence="1">Putative ovule protein</fullName>
    </submittedName>
</protein>
<name>A0A0V0IHC4_SOLCH</name>
<sequence>MYLVNEKLIRQFSANNFMHHLLSEGTQVESLQTIKDINQFEINSFFYFISCFQLISILTTKEK</sequence>
<evidence type="ECO:0000313" key="1">
    <source>
        <dbReference type="EMBL" id="JAP32062.1"/>
    </source>
</evidence>
<proteinExistence type="predicted"/>
<reference evidence="1" key="1">
    <citation type="submission" date="2015-12" db="EMBL/GenBank/DDBJ databases">
        <title>Gene expression during late stages of embryo sac development: a critical building block for successful pollen-pistil interactions.</title>
        <authorList>
            <person name="Liu Y."/>
            <person name="Joly V."/>
            <person name="Sabar M."/>
            <person name="Matton D.P."/>
        </authorList>
    </citation>
    <scope>NUCLEOTIDE SEQUENCE</scope>
</reference>